<evidence type="ECO:0000313" key="2">
    <source>
        <dbReference type="Proteomes" id="UP000292564"/>
    </source>
</evidence>
<dbReference type="EMBL" id="SHKY01000001">
    <property type="protein sequence ID" value="RZU52526.1"/>
    <property type="molecule type" value="Genomic_DNA"/>
</dbReference>
<organism evidence="1 2">
    <name type="scientific">Krasilnikovia cinnamomea</name>
    <dbReference type="NCBI Taxonomy" id="349313"/>
    <lineage>
        <taxon>Bacteria</taxon>
        <taxon>Bacillati</taxon>
        <taxon>Actinomycetota</taxon>
        <taxon>Actinomycetes</taxon>
        <taxon>Micromonosporales</taxon>
        <taxon>Micromonosporaceae</taxon>
        <taxon>Krasilnikovia</taxon>
    </lineage>
</organism>
<keyword evidence="2" id="KW-1185">Reference proteome</keyword>
<accession>A0A4V2G7G5</accession>
<proteinExistence type="predicted"/>
<dbReference type="RefSeq" id="WP_130511127.1">
    <property type="nucleotide sequence ID" value="NZ_SHKY01000001.1"/>
</dbReference>
<protein>
    <submittedName>
        <fullName evidence="1">Uncharacterized protein</fullName>
    </submittedName>
</protein>
<comment type="caution">
    <text evidence="1">The sequence shown here is derived from an EMBL/GenBank/DDBJ whole genome shotgun (WGS) entry which is preliminary data.</text>
</comment>
<name>A0A4V2G7G5_9ACTN</name>
<sequence>MLSVALVSIGSGPLVVRPVQGHPDIAVIRIGTDFTLHVEAPDIDRLMAALAEARDVLQANAAVVAA</sequence>
<gene>
    <name evidence="1" type="ORF">EV385_4392</name>
</gene>
<evidence type="ECO:0000313" key="1">
    <source>
        <dbReference type="EMBL" id="RZU52526.1"/>
    </source>
</evidence>
<reference evidence="1 2" key="1">
    <citation type="submission" date="2019-02" db="EMBL/GenBank/DDBJ databases">
        <title>Sequencing the genomes of 1000 actinobacteria strains.</title>
        <authorList>
            <person name="Klenk H.-P."/>
        </authorList>
    </citation>
    <scope>NUCLEOTIDE SEQUENCE [LARGE SCALE GENOMIC DNA]</scope>
    <source>
        <strain evidence="1 2">DSM 45162</strain>
    </source>
</reference>
<dbReference type="AlphaFoldDB" id="A0A4V2G7G5"/>
<dbReference type="Proteomes" id="UP000292564">
    <property type="component" value="Unassembled WGS sequence"/>
</dbReference>